<evidence type="ECO:0000256" key="2">
    <source>
        <dbReference type="SAM" id="MobiDB-lite"/>
    </source>
</evidence>
<evidence type="ECO:0008006" key="5">
    <source>
        <dbReference type="Google" id="ProtNLM"/>
    </source>
</evidence>
<dbReference type="EMBL" id="MU004230">
    <property type="protein sequence ID" value="KAF2674018.1"/>
    <property type="molecule type" value="Genomic_DNA"/>
</dbReference>
<name>A0A6A6USG5_9PEZI</name>
<dbReference type="AlphaFoldDB" id="A0A6A6USG5"/>
<reference evidence="3" key="1">
    <citation type="journal article" date="2020" name="Stud. Mycol.">
        <title>101 Dothideomycetes genomes: a test case for predicting lifestyles and emergence of pathogens.</title>
        <authorList>
            <person name="Haridas S."/>
            <person name="Albert R."/>
            <person name="Binder M."/>
            <person name="Bloem J."/>
            <person name="Labutti K."/>
            <person name="Salamov A."/>
            <person name="Andreopoulos B."/>
            <person name="Baker S."/>
            <person name="Barry K."/>
            <person name="Bills G."/>
            <person name="Bluhm B."/>
            <person name="Cannon C."/>
            <person name="Castanera R."/>
            <person name="Culley D."/>
            <person name="Daum C."/>
            <person name="Ezra D."/>
            <person name="Gonzalez J."/>
            <person name="Henrissat B."/>
            <person name="Kuo A."/>
            <person name="Liang C."/>
            <person name="Lipzen A."/>
            <person name="Lutzoni F."/>
            <person name="Magnuson J."/>
            <person name="Mondo S."/>
            <person name="Nolan M."/>
            <person name="Ohm R."/>
            <person name="Pangilinan J."/>
            <person name="Park H.-J."/>
            <person name="Ramirez L."/>
            <person name="Alfaro M."/>
            <person name="Sun H."/>
            <person name="Tritt A."/>
            <person name="Yoshinaga Y."/>
            <person name="Zwiers L.-H."/>
            <person name="Turgeon B."/>
            <person name="Goodwin S."/>
            <person name="Spatafora J."/>
            <person name="Crous P."/>
            <person name="Grigoriev I."/>
        </authorList>
    </citation>
    <scope>NUCLEOTIDE SEQUENCE</scope>
    <source>
        <strain evidence="3">CBS 115976</strain>
    </source>
</reference>
<evidence type="ECO:0000256" key="1">
    <source>
        <dbReference type="SAM" id="Coils"/>
    </source>
</evidence>
<protein>
    <recommendedName>
        <fullName evidence="5">SWI5-dependent HO expression protein 3</fullName>
    </recommendedName>
</protein>
<keyword evidence="1" id="KW-0175">Coiled coil</keyword>
<dbReference type="OrthoDB" id="3918393at2759"/>
<feature type="coiled-coil region" evidence="1">
    <location>
        <begin position="190"/>
        <end position="231"/>
    </location>
</feature>
<evidence type="ECO:0000313" key="3">
    <source>
        <dbReference type="EMBL" id="KAF2674018.1"/>
    </source>
</evidence>
<dbReference type="Proteomes" id="UP000799302">
    <property type="component" value="Unassembled WGS sequence"/>
</dbReference>
<accession>A0A6A6USG5</accession>
<organism evidence="3 4">
    <name type="scientific">Microthyrium microscopicum</name>
    <dbReference type="NCBI Taxonomy" id="703497"/>
    <lineage>
        <taxon>Eukaryota</taxon>
        <taxon>Fungi</taxon>
        <taxon>Dikarya</taxon>
        <taxon>Ascomycota</taxon>
        <taxon>Pezizomycotina</taxon>
        <taxon>Dothideomycetes</taxon>
        <taxon>Dothideomycetes incertae sedis</taxon>
        <taxon>Microthyriales</taxon>
        <taxon>Microthyriaceae</taxon>
        <taxon>Microthyrium</taxon>
    </lineage>
</organism>
<feature type="region of interest" description="Disordered" evidence="2">
    <location>
        <begin position="1"/>
        <end position="43"/>
    </location>
</feature>
<feature type="compositionally biased region" description="Low complexity" evidence="2">
    <location>
        <begin position="10"/>
        <end position="36"/>
    </location>
</feature>
<evidence type="ECO:0000313" key="4">
    <source>
        <dbReference type="Proteomes" id="UP000799302"/>
    </source>
</evidence>
<sequence length="268" mass="30726">MRRASPSPFPASYQSSSSPWQNGSPSTSSANPTATGKTSQVIERLTAENDRLRRELNAEKASKEELVQQQRVLKAMLDALETKNNDLQHQFHTHDGALARKERRLDDLKASLEQEVLRRKRAEDREAEMGRKLDEVAADASREVAQFKNTAKAADTAYLTVQKEYLGLRSKLDTVQTGFREFVTTEGQKRKDTETKLVQLEILLDQKRQAVEQADKTNREQAALLEQFKSEFVEIHERKEEMIEATNQMRWVMGLQRARTENQEPQPD</sequence>
<gene>
    <name evidence="3" type="ORF">BT63DRAFT_408243</name>
</gene>
<keyword evidence="4" id="KW-1185">Reference proteome</keyword>
<proteinExistence type="predicted"/>